<dbReference type="InterPro" id="IPR041577">
    <property type="entry name" value="RT_RNaseH_2"/>
</dbReference>
<protein>
    <recommendedName>
        <fullName evidence="1">RNA-directed DNA polymerase</fullName>
        <ecNumber evidence="1">2.7.7.49</ecNumber>
    </recommendedName>
</protein>
<feature type="domain" description="Integrase zinc-binding" evidence="14">
    <location>
        <begin position="1159"/>
        <end position="1187"/>
    </location>
</feature>
<dbReference type="InterPro" id="IPR012337">
    <property type="entry name" value="RNaseH-like_sf"/>
</dbReference>
<dbReference type="Gene3D" id="3.10.20.370">
    <property type="match status" value="1"/>
</dbReference>
<dbReference type="InterPro" id="IPR050951">
    <property type="entry name" value="Retrovirus_Pol_polyprotein"/>
</dbReference>
<keyword evidence="6" id="KW-0460">Magnesium</keyword>
<dbReference type="Gene3D" id="1.10.150.130">
    <property type="match status" value="1"/>
</dbReference>
<evidence type="ECO:0000256" key="6">
    <source>
        <dbReference type="ARBA" id="ARBA00022842"/>
    </source>
</evidence>
<feature type="compositionally biased region" description="Low complexity" evidence="12">
    <location>
        <begin position="715"/>
        <end position="739"/>
    </location>
</feature>
<dbReference type="EMBL" id="LRGB01000141">
    <property type="protein sequence ID" value="KZS20625.1"/>
    <property type="molecule type" value="Genomic_DNA"/>
</dbReference>
<dbReference type="CDD" id="cd09275">
    <property type="entry name" value="RNase_HI_RT_DIRS1"/>
    <property type="match status" value="1"/>
</dbReference>
<dbReference type="GO" id="GO:0015074">
    <property type="term" value="P:DNA integration"/>
    <property type="evidence" value="ECO:0007669"/>
    <property type="project" value="UniProtKB-KW"/>
</dbReference>
<evidence type="ECO:0000313" key="15">
    <source>
        <dbReference type="EMBL" id="KZS20625.1"/>
    </source>
</evidence>
<proteinExistence type="predicted"/>
<organism evidence="15 16">
    <name type="scientific">Daphnia magna</name>
    <dbReference type="NCBI Taxonomy" id="35525"/>
    <lineage>
        <taxon>Eukaryota</taxon>
        <taxon>Metazoa</taxon>
        <taxon>Ecdysozoa</taxon>
        <taxon>Arthropoda</taxon>
        <taxon>Crustacea</taxon>
        <taxon>Branchiopoda</taxon>
        <taxon>Diplostraca</taxon>
        <taxon>Cladocera</taxon>
        <taxon>Anomopoda</taxon>
        <taxon>Daphniidae</taxon>
        <taxon>Daphnia</taxon>
    </lineage>
</organism>
<dbReference type="SUPFAM" id="SSF47823">
    <property type="entry name" value="lambda integrase-like, N-terminal domain"/>
    <property type="match status" value="1"/>
</dbReference>
<evidence type="ECO:0000256" key="10">
    <source>
        <dbReference type="ARBA" id="ARBA00023125"/>
    </source>
</evidence>
<evidence type="ECO:0000259" key="13">
    <source>
        <dbReference type="Pfam" id="PF17919"/>
    </source>
</evidence>
<dbReference type="PROSITE" id="PS00141">
    <property type="entry name" value="ASP_PROTEASE"/>
    <property type="match status" value="1"/>
</dbReference>
<keyword evidence="3" id="KW-0548">Nucleotidyltransferase</keyword>
<accession>A0A162RM07</accession>
<evidence type="ECO:0000256" key="11">
    <source>
        <dbReference type="ARBA" id="ARBA00023268"/>
    </source>
</evidence>
<dbReference type="OrthoDB" id="6371824at2759"/>
<keyword evidence="4" id="KW-0540">Nuclease</keyword>
<dbReference type="GO" id="GO:0003964">
    <property type="term" value="F:RNA-directed DNA polymerase activity"/>
    <property type="evidence" value="ECO:0007669"/>
    <property type="project" value="UniProtKB-KW"/>
</dbReference>
<dbReference type="PANTHER" id="PTHR37984:SF5">
    <property type="entry name" value="PROTEIN NYNRIN-LIKE"/>
    <property type="match status" value="1"/>
</dbReference>
<dbReference type="Gene3D" id="3.30.420.10">
    <property type="entry name" value="Ribonuclease H-like superfamily/Ribonuclease H"/>
    <property type="match status" value="1"/>
</dbReference>
<dbReference type="InterPro" id="IPR043502">
    <property type="entry name" value="DNA/RNA_pol_sf"/>
</dbReference>
<evidence type="ECO:0000256" key="8">
    <source>
        <dbReference type="ARBA" id="ARBA00022908"/>
    </source>
</evidence>
<dbReference type="EC" id="2.7.7.49" evidence="1"/>
<keyword evidence="5" id="KW-0255">Endonuclease</keyword>
<dbReference type="InterPro" id="IPR041588">
    <property type="entry name" value="Integrase_H2C2"/>
</dbReference>
<reference evidence="15 16" key="1">
    <citation type="submission" date="2016-03" db="EMBL/GenBank/DDBJ databases">
        <title>EvidentialGene: Evidence-directed Construction of Genes on Genomes.</title>
        <authorList>
            <person name="Gilbert D.G."/>
            <person name="Choi J.-H."/>
            <person name="Mockaitis K."/>
            <person name="Colbourne J."/>
            <person name="Pfrender M."/>
        </authorList>
    </citation>
    <scope>NUCLEOTIDE SEQUENCE [LARGE SCALE GENOMIC DNA]</scope>
    <source>
        <strain evidence="15 16">Xinb3</strain>
        <tissue evidence="15">Complete organism</tissue>
    </source>
</reference>
<dbReference type="GO" id="GO:0003723">
    <property type="term" value="F:RNA binding"/>
    <property type="evidence" value="ECO:0007669"/>
    <property type="project" value="UniProtKB-KW"/>
</dbReference>
<dbReference type="Pfam" id="PF17921">
    <property type="entry name" value="Integrase_H2C2"/>
    <property type="match status" value="1"/>
</dbReference>
<dbReference type="SUPFAM" id="SSF53098">
    <property type="entry name" value="Ribonuclease H-like"/>
    <property type="match status" value="1"/>
</dbReference>
<keyword evidence="2" id="KW-0808">Transferase</keyword>
<keyword evidence="9" id="KW-0695">RNA-directed DNA polymerase</keyword>
<dbReference type="SUPFAM" id="SSF50630">
    <property type="entry name" value="Acid proteases"/>
    <property type="match status" value="1"/>
</dbReference>
<dbReference type="InterPro" id="IPR001969">
    <property type="entry name" value="Aspartic_peptidase_AS"/>
</dbReference>
<evidence type="ECO:0000256" key="9">
    <source>
        <dbReference type="ARBA" id="ARBA00022918"/>
    </source>
</evidence>
<evidence type="ECO:0000256" key="3">
    <source>
        <dbReference type="ARBA" id="ARBA00022695"/>
    </source>
</evidence>
<dbReference type="GO" id="GO:0003677">
    <property type="term" value="F:DNA binding"/>
    <property type="evidence" value="ECO:0007669"/>
    <property type="project" value="UniProtKB-KW"/>
</dbReference>
<dbReference type="GO" id="GO:0042575">
    <property type="term" value="C:DNA polymerase complex"/>
    <property type="evidence" value="ECO:0007669"/>
    <property type="project" value="UniProtKB-ARBA"/>
</dbReference>
<feature type="domain" description="Reverse transcriptase/retrotransposon-derived protein RNase H-like" evidence="13">
    <location>
        <begin position="958"/>
        <end position="1029"/>
    </location>
</feature>
<comment type="caution">
    <text evidence="15">The sequence shown here is derived from an EMBL/GenBank/DDBJ whole genome shotgun (WGS) entry which is preliminary data.</text>
</comment>
<keyword evidence="7" id="KW-0694">RNA-binding</keyword>
<feature type="region of interest" description="Disordered" evidence="12">
    <location>
        <begin position="685"/>
        <end position="739"/>
    </location>
</feature>
<dbReference type="GO" id="GO:0004190">
    <property type="term" value="F:aspartic-type endopeptidase activity"/>
    <property type="evidence" value="ECO:0007669"/>
    <property type="project" value="InterPro"/>
</dbReference>
<keyword evidence="10" id="KW-0238">DNA-binding</keyword>
<name>A0A162RM07_9CRUS</name>
<evidence type="ECO:0000259" key="14">
    <source>
        <dbReference type="Pfam" id="PF17921"/>
    </source>
</evidence>
<keyword evidence="5" id="KW-0378">Hydrolase</keyword>
<dbReference type="Pfam" id="PF17919">
    <property type="entry name" value="RT_RNaseH_2"/>
    <property type="match status" value="1"/>
</dbReference>
<evidence type="ECO:0000256" key="4">
    <source>
        <dbReference type="ARBA" id="ARBA00022722"/>
    </source>
</evidence>
<dbReference type="GO" id="GO:0004519">
    <property type="term" value="F:endonuclease activity"/>
    <property type="evidence" value="ECO:0007669"/>
    <property type="project" value="UniProtKB-KW"/>
</dbReference>
<dbReference type="Proteomes" id="UP000076858">
    <property type="component" value="Unassembled WGS sequence"/>
</dbReference>
<evidence type="ECO:0000256" key="7">
    <source>
        <dbReference type="ARBA" id="ARBA00022884"/>
    </source>
</evidence>
<dbReference type="InterPro" id="IPR010998">
    <property type="entry name" value="Integrase_recombinase_N"/>
</dbReference>
<dbReference type="GO" id="GO:0006508">
    <property type="term" value="P:proteolysis"/>
    <property type="evidence" value="ECO:0007669"/>
    <property type="project" value="InterPro"/>
</dbReference>
<dbReference type="InterPro" id="IPR021109">
    <property type="entry name" value="Peptidase_aspartic_dom_sf"/>
</dbReference>
<evidence type="ECO:0000256" key="12">
    <source>
        <dbReference type="SAM" id="MobiDB-lite"/>
    </source>
</evidence>
<sequence length="1369" mass="153794">MQPMQPQQPMQFEDESFAVRPPKLDCYMQRRARDKNVLKSVNSVEEKLIAVQHKVCDIAPPLVDLYARVSTLEGGDNVEAAKDSVRRRGVVDLVEPSFEFLLAGQDSFAAGAEAREKLFTGKFLESMFKEATQDATLAQNDAVARPAGRVGRPARSRGRMSPIQAFVGHSSGIAVRLILDNSTAVAYINHGGGTRSLALTRIAKELVAWCEKKELPVEAVHIAGKLNVEADAESIAEPDASDWKLDEEVFRNIYRLWPTNIDLFASPWNRDRGLTIATGNWMRNLDRPALVSVVTGALLRPTTAPAIGALASELAVGRSASPAKDGRIAISRVEALGRRYLLQGFSAEVVQLLLDGFHPSTESVYESAWRNWMRWCMERGKDPLSTDLGNILEFLSSLRVAGKAYSTINVHRSMLSMTLDSIEGGPIREHPLVIRLMKECYNKKNPQPKYPVMWSPDKILFYLSSLGSNNSLPLPVLTGKVVTLVALASFMRVAEIAAMDLKSLVFSEDAVLFSLSTLRKTQRSGPLMSISIKTFENPLLCPVEAIRKFVSATAAFRSAPKLHDRLFCKDFPSFDQMIEIAERHDLAMELINSRENQGAGDAAGPLAKKEDEAQDISDLMREVIRSELAKNAETRKPERREQRNGQYDTFEKFCTYHNVYGHDTTCAVRQYQMRLVCEICRRRGHSRNSCRDPGNQPSAGQQPPNNPPQRDYYNQPPRQKQQQTPQYPSSTANNPTTNNSATEQLIDVKNKVGPPRITIKAGEVTFKVLFDSGAAKNLLNKNLFSALGGNVVNFSPEVAVELFDINNRRLKTLGTVTLQFQLVDEESTDLLVQSFIVVDGITENCVLGLDALYGHKFIFDGSELTIYRMRKPDHPTHEPIMITPPKITIPLYIAQVVESQRGGDEKLPQNVTCSFIPAPELPKGVRLDPFVSKTHEEWIISHLQSKGQPKNEIKWGLEEGEKAFEALRKSLITEPVLSYPDFGKEFIIFTNAGNRRLGAVLSQDIDGKDKPIAYASRPLNDNERKYSTLQTFKDETGRLSRWAIMLGNQKYSVRYHPERVNENADFLSRIPVVAVQVQPEDAYSITEEQRNNPLCQDIQAYLENGLLWEGDRRQKTTWAREIELFTVEDGILCRSCISHSEKRLQFVQKQVVVPASLRQALVEYYWPSIHEDVKKYCQKCETCARQRRSDNRALLHSLQPAQAPFETLGLDFLGPINPTSFKGNKHILVITDYFTKWVEFVALPDQTAITTYAVPLRLVSFCRGKTQQLPVESPFLSTEQRRSFIDCRVREQCVEFDIQALETPAFLLLQQGNKEIIISGGPSGASQFTQRDAPQYDPAIFITCGLPLLGICYACNYSTWNKQYSTCQK</sequence>
<dbReference type="Gene3D" id="2.40.70.10">
    <property type="entry name" value="Acid Proteases"/>
    <property type="match status" value="1"/>
</dbReference>
<keyword evidence="8" id="KW-0229">DNA integration</keyword>
<dbReference type="CDD" id="cd00303">
    <property type="entry name" value="retropepsin_like"/>
    <property type="match status" value="1"/>
</dbReference>
<evidence type="ECO:0000256" key="5">
    <source>
        <dbReference type="ARBA" id="ARBA00022759"/>
    </source>
</evidence>
<gene>
    <name evidence="15" type="ORF">APZ42_012631</name>
</gene>
<keyword evidence="11" id="KW-0511">Multifunctional enzyme</keyword>
<keyword evidence="16" id="KW-1185">Reference proteome</keyword>
<evidence type="ECO:0000313" key="16">
    <source>
        <dbReference type="Proteomes" id="UP000076858"/>
    </source>
</evidence>
<evidence type="ECO:0000256" key="1">
    <source>
        <dbReference type="ARBA" id="ARBA00012493"/>
    </source>
</evidence>
<dbReference type="InterPro" id="IPR036397">
    <property type="entry name" value="RNaseH_sf"/>
</dbReference>
<dbReference type="SUPFAM" id="SSF56672">
    <property type="entry name" value="DNA/RNA polymerases"/>
    <property type="match status" value="1"/>
</dbReference>
<dbReference type="PANTHER" id="PTHR37984">
    <property type="entry name" value="PROTEIN CBG26694"/>
    <property type="match status" value="1"/>
</dbReference>
<evidence type="ECO:0000256" key="2">
    <source>
        <dbReference type="ARBA" id="ARBA00022679"/>
    </source>
</evidence>